<dbReference type="PANTHER" id="PTHR38690">
    <property type="entry name" value="PROTEASE-RELATED"/>
    <property type="match status" value="1"/>
</dbReference>
<dbReference type="InterPro" id="IPR011836">
    <property type="entry name" value="YhdP"/>
</dbReference>
<feature type="domain" description="YhdP central" evidence="2">
    <location>
        <begin position="2"/>
        <end position="1264"/>
    </location>
</feature>
<sequence>MSLIRELLPELDQVRVELVNYVEQTYQVKVEVGQLHAKWRAFGPALTVTDLVLPQQSNLPLTFSVDEAHIKLDFWQSLLSLSPQIETVIFDGIDVTLNLDTLKDNAQGAKKSSDTTWLYGLLLEQLERFSVKDASLTLVSKEHAYNPIFIKDLIWRNRDNNHLGKGLVYFDDNGSVAESLSLNVALKGNGNRPDSLVGQIYLAANGVDLGHWASRQPGRFDNKQRMQLKGALNLEAWMSVANRSIDSARVNFKPSWLTWYLNKQEQNFTVEKGQLSWDTNADGWTLSSSDLAFSSNNTPWPELKLGAKKEQGDVFAYLNELDISLLQPLLPLLPQLNKEGLDTWQMMQPKGQLVDLRLYQQKNEPAQLSLNAKALAWQAVQNIPGSTALDLDLVIKNDQLYFSLPAQHYLLNFNDNVKAPIAIKGDAIDGKFDVENQTLIVPELTLGNDDLMIEASVKMGFQDQMTLALLAKLSVTNIADADKYFPLSVMSQEVINYLEGALKSGKIENGIVVWQGVLNDYPYHDHQGIFQAGFNLDKGTYQFEPNWPTVTNLSLYGLFENAAMNLWVKQGDLLKVPLNGVHVLINDLIDNPLLSIQSSLSTTASAANQVITQSPLSDSVGETLKILRVKGKLTGALDLSIPLYGKDNENITGTVNFKDNPVYVTEPGIQLSNVTGEIQFKNNVVTGKNITASMYNQPFKFDFYTTEKNKNYAVNVDLKGHWKLGTLSNELNNPLSDYYQGTLDWTGGLLLVFGEQGYSLQGQVNSDLVGTELSLPGQFFKQKQQKRALSAEIVGDDKQLSLGVKIGQQSEFWAAFDFDPHASSSLASYDLLLGRLFRPGDKLQRNKGHLQLELHSANFMQWDPIIKKFIGNVLVEDSSQKPKFSPSTSVNIASSKKVLFPPLNLITGHINQLDFLGHDVNNVKFTSFAIGNAWRLKATSDQFTGNVDFYPNWLQQGLKIAAKKLYLQNLSKDEHKEEDNASLTSMEKNTVLNKDEIDKVDPLTLPPLAINVEDFQVAGKKLGKLVLQATPIENAYQIQTLSLTTPDIQLEGKGAWYYRTQNKTQLNLNLTAKKFDAVSKVLGIDPGLKDAPLSMKATLVWTGAPYEFSLVTLSGQVDFKLGKGHLTEVSDKGARILSLFSLDSILRKLTLDFSDVFGKGLYFDSFKGTLNIDNGVAKTTNTEMKAIVGDMKVRGYTNLLNENINYDISFIPQLASSVPTVILLTTGGWTFGLGAFVLTKVLEPVIEVISELRFRVTGTMSDPKLKELPRKSKEIQIPESVLSDAKNQSATENIDDNKVNTTSPINKSTSDENAPSSTNQ</sequence>
<name>A0ABT0LEI5_9GAMM</name>
<protein>
    <submittedName>
        <fullName evidence="3">TIGR02099 family protein</fullName>
    </submittedName>
</protein>
<proteinExistence type="predicted"/>
<feature type="region of interest" description="Disordered" evidence="1">
    <location>
        <begin position="1263"/>
        <end position="1320"/>
    </location>
</feature>
<evidence type="ECO:0000313" key="3">
    <source>
        <dbReference type="EMBL" id="MCL1126119.1"/>
    </source>
</evidence>
<keyword evidence="4" id="KW-1185">Reference proteome</keyword>
<evidence type="ECO:0000256" key="1">
    <source>
        <dbReference type="SAM" id="MobiDB-lite"/>
    </source>
</evidence>
<dbReference type="PANTHER" id="PTHR38690:SF1">
    <property type="entry name" value="PROTEASE"/>
    <property type="match status" value="1"/>
</dbReference>
<gene>
    <name evidence="3" type="ORF">L2764_16960</name>
</gene>
<dbReference type="Pfam" id="PF13116">
    <property type="entry name" value="YhdP"/>
    <property type="match status" value="1"/>
</dbReference>
<feature type="compositionally biased region" description="Polar residues" evidence="1">
    <location>
        <begin position="1299"/>
        <end position="1320"/>
    </location>
</feature>
<reference evidence="3 4" key="1">
    <citation type="submission" date="2022-01" db="EMBL/GenBank/DDBJ databases">
        <title>Whole genome-based taxonomy of the Shewanellaceae.</title>
        <authorList>
            <person name="Martin-Rodriguez A.J."/>
        </authorList>
    </citation>
    <scope>NUCLEOTIDE SEQUENCE [LARGE SCALE GENOMIC DNA]</scope>
    <source>
        <strain evidence="3 4">DSM 17177</strain>
    </source>
</reference>
<comment type="caution">
    <text evidence="3">The sequence shown here is derived from an EMBL/GenBank/DDBJ whole genome shotgun (WGS) entry which is preliminary data.</text>
</comment>
<dbReference type="NCBIfam" id="TIGR02099">
    <property type="entry name" value="YhdP family protein"/>
    <property type="match status" value="1"/>
</dbReference>
<accession>A0ABT0LEI5</accession>
<dbReference type="InterPro" id="IPR025263">
    <property type="entry name" value="YhdP_central"/>
</dbReference>
<dbReference type="EMBL" id="JAKIKS010000074">
    <property type="protein sequence ID" value="MCL1126119.1"/>
    <property type="molecule type" value="Genomic_DNA"/>
</dbReference>
<feature type="compositionally biased region" description="Basic and acidic residues" evidence="1">
    <location>
        <begin position="1263"/>
        <end position="1276"/>
    </location>
</feature>
<evidence type="ECO:0000259" key="2">
    <source>
        <dbReference type="Pfam" id="PF13116"/>
    </source>
</evidence>
<evidence type="ECO:0000313" key="4">
    <source>
        <dbReference type="Proteomes" id="UP001203423"/>
    </source>
</evidence>
<dbReference type="Proteomes" id="UP001203423">
    <property type="component" value="Unassembled WGS sequence"/>
</dbReference>
<organism evidence="3 4">
    <name type="scientific">Shewanella surugensis</name>
    <dbReference type="NCBI Taxonomy" id="212020"/>
    <lineage>
        <taxon>Bacteria</taxon>
        <taxon>Pseudomonadati</taxon>
        <taxon>Pseudomonadota</taxon>
        <taxon>Gammaproteobacteria</taxon>
        <taxon>Alteromonadales</taxon>
        <taxon>Shewanellaceae</taxon>
        <taxon>Shewanella</taxon>
    </lineage>
</organism>